<protein>
    <submittedName>
        <fullName evidence="1">Uncharacterized protein</fullName>
    </submittedName>
</protein>
<comment type="caution">
    <text evidence="1">The sequence shown here is derived from an EMBL/GenBank/DDBJ whole genome shotgun (WGS) entry which is preliminary data.</text>
</comment>
<accession>A0ABW8IU99</accession>
<evidence type="ECO:0000313" key="1">
    <source>
        <dbReference type="EMBL" id="MFK2873562.1"/>
    </source>
</evidence>
<reference evidence="1 2" key="1">
    <citation type="submission" date="2020-10" db="EMBL/GenBank/DDBJ databases">
        <title>Phylogeny of dyella-like bacteria.</title>
        <authorList>
            <person name="Fu J."/>
        </authorList>
    </citation>
    <scope>NUCLEOTIDE SEQUENCE [LARGE SCALE GENOMIC DNA]</scope>
    <source>
        <strain evidence="1 2">DHOB07</strain>
    </source>
</reference>
<sequence length="262" mass="29313">MPANRNEFVSTVLTLMAETVLTFEGKVPRPRLIDVNARIGHAYRYVEKSPHQALVLKVARLTSCVTGAVTMLRVGLYQEQGALQRIIDDTNDDIFFISIGMLRGFEPLHERFFEAFWAEEFPDSTDTLARHERPDFPQRKKIRAYNARMGLGENANLSLVSDVGASLASAYSGFIHGASSQIMDMYVGQPPKFHGTGQLGLGRESSQLGDAANCIYRALFSFVLVARMFEDYVLRDALHDAARRFGDVFGLNELPPHLQSRV</sequence>
<name>A0ABW8IU99_9GAMM</name>
<evidence type="ECO:0000313" key="2">
    <source>
        <dbReference type="Proteomes" id="UP001620405"/>
    </source>
</evidence>
<dbReference type="Proteomes" id="UP001620405">
    <property type="component" value="Unassembled WGS sequence"/>
</dbReference>
<dbReference type="EMBL" id="JADIKG010000011">
    <property type="protein sequence ID" value="MFK2873562.1"/>
    <property type="molecule type" value="Genomic_DNA"/>
</dbReference>
<gene>
    <name evidence="1" type="ORF">ISP13_08460</name>
</gene>
<keyword evidence="2" id="KW-1185">Reference proteome</keyword>
<proteinExistence type="predicted"/>
<organism evidence="1 2">
    <name type="scientific">Dyella lipolytica</name>
    <dbReference type="NCBI Taxonomy" id="1867835"/>
    <lineage>
        <taxon>Bacteria</taxon>
        <taxon>Pseudomonadati</taxon>
        <taxon>Pseudomonadota</taxon>
        <taxon>Gammaproteobacteria</taxon>
        <taxon>Lysobacterales</taxon>
        <taxon>Rhodanobacteraceae</taxon>
        <taxon>Dyella</taxon>
    </lineage>
</organism>
<dbReference type="RefSeq" id="WP_284397079.1">
    <property type="nucleotide sequence ID" value="NZ_BSNQ01000003.1"/>
</dbReference>